<keyword evidence="2" id="KW-1185">Reference proteome</keyword>
<dbReference type="Proteomes" id="UP000235145">
    <property type="component" value="Unassembled WGS sequence"/>
</dbReference>
<dbReference type="EMBL" id="NBSK02000008">
    <property type="protein sequence ID" value="KAJ0189560.1"/>
    <property type="molecule type" value="Genomic_DNA"/>
</dbReference>
<reference evidence="1 2" key="1">
    <citation type="journal article" date="2017" name="Nat. Commun.">
        <title>Genome assembly with in vitro proximity ligation data and whole-genome triplication in lettuce.</title>
        <authorList>
            <person name="Reyes-Chin-Wo S."/>
            <person name="Wang Z."/>
            <person name="Yang X."/>
            <person name="Kozik A."/>
            <person name="Arikit S."/>
            <person name="Song C."/>
            <person name="Xia L."/>
            <person name="Froenicke L."/>
            <person name="Lavelle D.O."/>
            <person name="Truco M.J."/>
            <person name="Xia R."/>
            <person name="Zhu S."/>
            <person name="Xu C."/>
            <person name="Xu H."/>
            <person name="Xu X."/>
            <person name="Cox K."/>
            <person name="Korf I."/>
            <person name="Meyers B.C."/>
            <person name="Michelmore R.W."/>
        </authorList>
    </citation>
    <scope>NUCLEOTIDE SEQUENCE [LARGE SCALE GENOMIC DNA]</scope>
    <source>
        <strain evidence="2">cv. Salinas</strain>
        <tissue evidence="1">Seedlings</tissue>
    </source>
</reference>
<gene>
    <name evidence="1" type="ORF">LSAT_V11C800407660</name>
</gene>
<protein>
    <submittedName>
        <fullName evidence="1">Uncharacterized protein</fullName>
    </submittedName>
</protein>
<name>A0A9R1ULD7_LACSA</name>
<evidence type="ECO:0000313" key="2">
    <source>
        <dbReference type="Proteomes" id="UP000235145"/>
    </source>
</evidence>
<accession>A0A9R1ULD7</accession>
<dbReference type="AlphaFoldDB" id="A0A9R1ULD7"/>
<sequence length="220" mass="25131">MLNVIDLVVAIGEIDARNEYRKRHKMRLLIQDVKVLNWMLTYGEIIVTHYRQYVNTYYDVSKFIINSDIDEVKVFKKSLNQDGPNENSSSTYSYIKSNRSSEKDDFVLNHELKTIADIFEPTEGANSQSFEHGATDCESQDNIFIKDAISHTDDNVTPMNVFKSIATSPIKNLDATKGLKRALEDDFVLDVNDNMSSSKTTKSIRGEAEQHKLVKVKLEK</sequence>
<proteinExistence type="predicted"/>
<comment type="caution">
    <text evidence="1">The sequence shown here is derived from an EMBL/GenBank/DDBJ whole genome shotgun (WGS) entry which is preliminary data.</text>
</comment>
<evidence type="ECO:0000313" key="1">
    <source>
        <dbReference type="EMBL" id="KAJ0189560.1"/>
    </source>
</evidence>
<organism evidence="1 2">
    <name type="scientific">Lactuca sativa</name>
    <name type="common">Garden lettuce</name>
    <dbReference type="NCBI Taxonomy" id="4236"/>
    <lineage>
        <taxon>Eukaryota</taxon>
        <taxon>Viridiplantae</taxon>
        <taxon>Streptophyta</taxon>
        <taxon>Embryophyta</taxon>
        <taxon>Tracheophyta</taxon>
        <taxon>Spermatophyta</taxon>
        <taxon>Magnoliopsida</taxon>
        <taxon>eudicotyledons</taxon>
        <taxon>Gunneridae</taxon>
        <taxon>Pentapetalae</taxon>
        <taxon>asterids</taxon>
        <taxon>campanulids</taxon>
        <taxon>Asterales</taxon>
        <taxon>Asteraceae</taxon>
        <taxon>Cichorioideae</taxon>
        <taxon>Cichorieae</taxon>
        <taxon>Lactucinae</taxon>
        <taxon>Lactuca</taxon>
    </lineage>
</organism>